<evidence type="ECO:0000256" key="1">
    <source>
        <dbReference type="ARBA" id="ARBA00022771"/>
    </source>
</evidence>
<gene>
    <name evidence="5" type="ORF">PFISCL1PPCAC_21562</name>
</gene>
<dbReference type="PROSITE" id="PS50089">
    <property type="entry name" value="ZF_RING_2"/>
    <property type="match status" value="1"/>
</dbReference>
<accession>A0AAV5WI62</accession>
<protein>
    <recommendedName>
        <fullName evidence="4">RING-type domain-containing protein</fullName>
    </recommendedName>
</protein>
<evidence type="ECO:0000313" key="6">
    <source>
        <dbReference type="Proteomes" id="UP001432322"/>
    </source>
</evidence>
<keyword evidence="6" id="KW-1185">Reference proteome</keyword>
<feature type="domain" description="RING-type" evidence="4">
    <location>
        <begin position="10"/>
        <end position="54"/>
    </location>
</feature>
<dbReference type="AlphaFoldDB" id="A0AAV5WI62"/>
<dbReference type="EMBL" id="BTSY01000005">
    <property type="protein sequence ID" value="GMT30265.1"/>
    <property type="molecule type" value="Genomic_DNA"/>
</dbReference>
<sequence length="183" mass="20728">MSEHSEISKCKLCDKLLSHTLESSHLLSCGHVICVSCRQSKGQNCGRVLCSICKKLTHSFNFPTSSEIGASPTIRPPSHTNFCPKHFASENKTEIKCSCGENICIECAKTTHGVHYNYADMITVNTHLDKEMKQLTRLKMMLLEERGRAALRKRELEKFTNDENDELASKFTRIIAQAISRFY</sequence>
<name>A0AAV5WI62_9BILA</name>
<evidence type="ECO:0000313" key="5">
    <source>
        <dbReference type="EMBL" id="GMT30265.1"/>
    </source>
</evidence>
<keyword evidence="1 3" id="KW-0479">Metal-binding</keyword>
<evidence type="ECO:0000259" key="4">
    <source>
        <dbReference type="PROSITE" id="PS50089"/>
    </source>
</evidence>
<feature type="non-terminal residue" evidence="5">
    <location>
        <position position="183"/>
    </location>
</feature>
<reference evidence="5" key="1">
    <citation type="submission" date="2023-10" db="EMBL/GenBank/DDBJ databases">
        <title>Genome assembly of Pristionchus species.</title>
        <authorList>
            <person name="Yoshida K."/>
            <person name="Sommer R.J."/>
        </authorList>
    </citation>
    <scope>NUCLEOTIDE SEQUENCE</scope>
    <source>
        <strain evidence="5">RS5133</strain>
    </source>
</reference>
<evidence type="ECO:0000256" key="2">
    <source>
        <dbReference type="ARBA" id="ARBA00022833"/>
    </source>
</evidence>
<proteinExistence type="predicted"/>
<dbReference type="SUPFAM" id="SSF57850">
    <property type="entry name" value="RING/U-box"/>
    <property type="match status" value="1"/>
</dbReference>
<dbReference type="GO" id="GO:0008270">
    <property type="term" value="F:zinc ion binding"/>
    <property type="evidence" value="ECO:0007669"/>
    <property type="project" value="UniProtKB-KW"/>
</dbReference>
<comment type="caution">
    <text evidence="5">The sequence shown here is derived from an EMBL/GenBank/DDBJ whole genome shotgun (WGS) entry which is preliminary data.</text>
</comment>
<evidence type="ECO:0000256" key="3">
    <source>
        <dbReference type="PROSITE-ProRule" id="PRU00175"/>
    </source>
</evidence>
<dbReference type="Proteomes" id="UP001432322">
    <property type="component" value="Unassembled WGS sequence"/>
</dbReference>
<keyword evidence="1 3" id="KW-0863">Zinc-finger</keyword>
<organism evidence="5 6">
    <name type="scientific">Pristionchus fissidentatus</name>
    <dbReference type="NCBI Taxonomy" id="1538716"/>
    <lineage>
        <taxon>Eukaryota</taxon>
        <taxon>Metazoa</taxon>
        <taxon>Ecdysozoa</taxon>
        <taxon>Nematoda</taxon>
        <taxon>Chromadorea</taxon>
        <taxon>Rhabditida</taxon>
        <taxon>Rhabditina</taxon>
        <taxon>Diplogasteromorpha</taxon>
        <taxon>Diplogasteroidea</taxon>
        <taxon>Neodiplogasteridae</taxon>
        <taxon>Pristionchus</taxon>
    </lineage>
</organism>
<dbReference type="InterPro" id="IPR001841">
    <property type="entry name" value="Znf_RING"/>
</dbReference>
<keyword evidence="2" id="KW-0862">Zinc</keyword>